<accession>A0A1J7J4F5</accession>
<evidence type="ECO:0000313" key="2">
    <source>
        <dbReference type="EMBL" id="OIW22402.1"/>
    </source>
</evidence>
<proteinExistence type="predicted"/>
<name>A0A1J7J4F5_9PEZI</name>
<keyword evidence="3" id="KW-1185">Reference proteome</keyword>
<sequence length="252" mass="26272">MDGELEVERIAFFRWATVYLVGQSNKNPPKTSWPLSVTTGPKSASESGDKASSASIPAKSAPAKDDEAGTSSSNLIVVPSSNGTAGQQALNGQRTEAKTVAIMLQSTQLRPASCQALRKLVFQDANKAKNFLKTVAPLLGGGADSVSSATPIVAAVATNVSVKPTTATTQAITSESSVFQTDDKTSKPAATAVPPTQSKVEEVKVPATSTTVKLQEQEYTQAAEQPLRLGSPGHDTSAARRASNKPMGYVIR</sequence>
<feature type="compositionally biased region" description="Low complexity" evidence="1">
    <location>
        <begin position="50"/>
        <end position="61"/>
    </location>
</feature>
<feature type="compositionally biased region" description="Polar residues" evidence="1">
    <location>
        <begin position="207"/>
        <end position="223"/>
    </location>
</feature>
<dbReference type="AlphaFoldDB" id="A0A1J7J4F5"/>
<dbReference type="EMBL" id="KV875116">
    <property type="protein sequence ID" value="OIW22402.1"/>
    <property type="molecule type" value="Genomic_DNA"/>
</dbReference>
<gene>
    <name evidence="2" type="ORF">CONLIGDRAFT_719946</name>
</gene>
<evidence type="ECO:0000256" key="1">
    <source>
        <dbReference type="SAM" id="MobiDB-lite"/>
    </source>
</evidence>
<protein>
    <submittedName>
        <fullName evidence="2">Uncharacterized protein</fullName>
    </submittedName>
</protein>
<organism evidence="2 3">
    <name type="scientific">Coniochaeta ligniaria NRRL 30616</name>
    <dbReference type="NCBI Taxonomy" id="1408157"/>
    <lineage>
        <taxon>Eukaryota</taxon>
        <taxon>Fungi</taxon>
        <taxon>Dikarya</taxon>
        <taxon>Ascomycota</taxon>
        <taxon>Pezizomycotina</taxon>
        <taxon>Sordariomycetes</taxon>
        <taxon>Sordariomycetidae</taxon>
        <taxon>Coniochaetales</taxon>
        <taxon>Coniochaetaceae</taxon>
        <taxon>Coniochaeta</taxon>
    </lineage>
</organism>
<feature type="region of interest" description="Disordered" evidence="1">
    <location>
        <begin position="25"/>
        <end position="89"/>
    </location>
</feature>
<feature type="region of interest" description="Disordered" evidence="1">
    <location>
        <begin position="179"/>
        <end position="252"/>
    </location>
</feature>
<dbReference type="InParanoid" id="A0A1J7J4F5"/>
<dbReference type="Proteomes" id="UP000182658">
    <property type="component" value="Unassembled WGS sequence"/>
</dbReference>
<reference evidence="2 3" key="1">
    <citation type="submission" date="2016-10" db="EMBL/GenBank/DDBJ databases">
        <title>Draft genome sequence of Coniochaeta ligniaria NRRL30616, a lignocellulolytic fungus for bioabatement of inhibitors in plant biomass hydrolysates.</title>
        <authorList>
            <consortium name="DOE Joint Genome Institute"/>
            <person name="Jimenez D.J."/>
            <person name="Hector R.E."/>
            <person name="Riley R."/>
            <person name="Sun H."/>
            <person name="Grigoriev I.V."/>
            <person name="Van Elsas J.D."/>
            <person name="Nichols N.N."/>
        </authorList>
    </citation>
    <scope>NUCLEOTIDE SEQUENCE [LARGE SCALE GENOMIC DNA]</scope>
    <source>
        <strain evidence="2 3">NRRL 30616</strain>
    </source>
</reference>
<feature type="compositionally biased region" description="Polar residues" evidence="1">
    <location>
        <begin position="25"/>
        <end position="46"/>
    </location>
</feature>
<evidence type="ECO:0000313" key="3">
    <source>
        <dbReference type="Proteomes" id="UP000182658"/>
    </source>
</evidence>
<feature type="compositionally biased region" description="Polar residues" evidence="1">
    <location>
        <begin position="69"/>
        <end position="89"/>
    </location>
</feature>